<reference evidence="4" key="1">
    <citation type="submission" date="2017-02" db="EMBL/GenBank/DDBJ databases">
        <authorList>
            <person name="Varghese N."/>
            <person name="Submissions S."/>
        </authorList>
    </citation>
    <scope>NUCLEOTIDE SEQUENCE [LARGE SCALE GENOMIC DNA]</scope>
    <source>
        <strain evidence="4">DSM 16521</strain>
    </source>
</reference>
<evidence type="ECO:0000259" key="2">
    <source>
        <dbReference type="Pfam" id="PF01464"/>
    </source>
</evidence>
<dbReference type="GO" id="GO:0008933">
    <property type="term" value="F:peptidoglycan lytic transglycosylase activity"/>
    <property type="evidence" value="ECO:0007669"/>
    <property type="project" value="InterPro"/>
</dbReference>
<dbReference type="Pfam" id="PF01464">
    <property type="entry name" value="SLT"/>
    <property type="match status" value="1"/>
</dbReference>
<accession>A0A1T4QLB0</accession>
<protein>
    <submittedName>
        <fullName evidence="3">Transglycosylase SLT domain-containing protein</fullName>
    </submittedName>
</protein>
<evidence type="ECO:0000313" key="3">
    <source>
        <dbReference type="EMBL" id="SKA04492.1"/>
    </source>
</evidence>
<dbReference type="PANTHER" id="PTHR37423">
    <property type="entry name" value="SOLUBLE LYTIC MUREIN TRANSGLYCOSYLASE-RELATED"/>
    <property type="match status" value="1"/>
</dbReference>
<dbReference type="PROSITE" id="PS00922">
    <property type="entry name" value="TRANSGLYCOSYLASE"/>
    <property type="match status" value="1"/>
</dbReference>
<dbReference type="EMBL" id="FUXM01000019">
    <property type="protein sequence ID" value="SKA04492.1"/>
    <property type="molecule type" value="Genomic_DNA"/>
</dbReference>
<keyword evidence="4" id="KW-1185">Reference proteome</keyword>
<dbReference type="GO" id="GO:0000270">
    <property type="term" value="P:peptidoglycan metabolic process"/>
    <property type="evidence" value="ECO:0007669"/>
    <property type="project" value="InterPro"/>
</dbReference>
<feature type="domain" description="Transglycosylase SLT" evidence="2">
    <location>
        <begin position="84"/>
        <end position="183"/>
    </location>
</feature>
<organism evidence="3 4">
    <name type="scientific">Carboxydocella sporoproducens DSM 16521</name>
    <dbReference type="NCBI Taxonomy" id="1121270"/>
    <lineage>
        <taxon>Bacteria</taxon>
        <taxon>Bacillati</taxon>
        <taxon>Bacillota</taxon>
        <taxon>Clostridia</taxon>
        <taxon>Eubacteriales</taxon>
        <taxon>Clostridiales Family XVI. Incertae Sedis</taxon>
        <taxon>Carboxydocella</taxon>
    </lineage>
</organism>
<dbReference type="OrthoDB" id="9815002at2"/>
<dbReference type="InterPro" id="IPR023346">
    <property type="entry name" value="Lysozyme-like_dom_sf"/>
</dbReference>
<evidence type="ECO:0000313" key="4">
    <source>
        <dbReference type="Proteomes" id="UP000189933"/>
    </source>
</evidence>
<dbReference type="SUPFAM" id="SSF53955">
    <property type="entry name" value="Lysozyme-like"/>
    <property type="match status" value="1"/>
</dbReference>
<dbReference type="InterPro" id="IPR000189">
    <property type="entry name" value="Transglyc_AS"/>
</dbReference>
<dbReference type="InterPro" id="IPR008258">
    <property type="entry name" value="Transglycosylase_SLT_dom_1"/>
</dbReference>
<dbReference type="AlphaFoldDB" id="A0A1T4QLB0"/>
<name>A0A1T4QLB0_9FIRM</name>
<dbReference type="CDD" id="cd13401">
    <property type="entry name" value="Slt70-like"/>
    <property type="match status" value="1"/>
</dbReference>
<evidence type="ECO:0000256" key="1">
    <source>
        <dbReference type="ARBA" id="ARBA00007734"/>
    </source>
</evidence>
<dbReference type="Gene3D" id="1.10.530.10">
    <property type="match status" value="1"/>
</dbReference>
<dbReference type="GO" id="GO:0016020">
    <property type="term" value="C:membrane"/>
    <property type="evidence" value="ECO:0007669"/>
    <property type="project" value="InterPro"/>
</dbReference>
<dbReference type="Proteomes" id="UP000189933">
    <property type="component" value="Unassembled WGS sequence"/>
</dbReference>
<dbReference type="PANTHER" id="PTHR37423:SF2">
    <property type="entry name" value="MEMBRANE-BOUND LYTIC MUREIN TRANSGLYCOSYLASE C"/>
    <property type="match status" value="1"/>
</dbReference>
<sequence length="206" mass="22528">MNLWFKLRVEVIAVDIELLLFLWRWQILTSTFSQNQLPNSLNTDNTASFAEILQSAVAQAEQKAETTRQQVSGAIKAPAAFAPLIQQAAQKYGVDPDLITAVIQAESSFNPHAISRVGAQGLMQLMPATARALGVTNAFDPAQNIEGGTKYLRQLLDQFGGNEALAVAAYNAGPHAVKKYGNNIPPYQETQNYVKRVLSNKLELEA</sequence>
<comment type="similarity">
    <text evidence="1">Belongs to the transglycosylase Slt family.</text>
</comment>
<proteinExistence type="inferred from homology"/>
<gene>
    <name evidence="3" type="ORF">SAMN02745885_01717</name>
</gene>